<evidence type="ECO:0000313" key="7">
    <source>
        <dbReference type="EMBL" id="KKP92549.1"/>
    </source>
</evidence>
<dbReference type="EC" id="3.2.1.52" evidence="3"/>
<reference evidence="7 8" key="1">
    <citation type="journal article" date="2015" name="Nature">
        <title>rRNA introns, odd ribosomes, and small enigmatic genomes across a large radiation of phyla.</title>
        <authorList>
            <person name="Brown C.T."/>
            <person name="Hug L.A."/>
            <person name="Thomas B.C."/>
            <person name="Sharon I."/>
            <person name="Castelle C.J."/>
            <person name="Singh A."/>
            <person name="Wilkins M.J."/>
            <person name="Williams K.H."/>
            <person name="Banfield J.F."/>
        </authorList>
    </citation>
    <scope>NUCLEOTIDE SEQUENCE [LARGE SCALE GENOMIC DNA]</scope>
</reference>
<dbReference type="PANTHER" id="PTHR30480">
    <property type="entry name" value="BETA-HEXOSAMINIDASE-RELATED"/>
    <property type="match status" value="1"/>
</dbReference>
<dbReference type="PANTHER" id="PTHR30480:SF13">
    <property type="entry name" value="BETA-HEXOSAMINIDASE"/>
    <property type="match status" value="1"/>
</dbReference>
<sequence>MKHILSVFIGLIFSSILPTTLLQNEIVENSITLAPPSIEQKILKYMTLEEKVGQLFMVGIDGTTLTEETKSFLTEHHMGSVILYAKNVSTQVQIALLTQEIQTTNDIPLFISIDQEGGIVARLKWNDTLTIAQEDIKTPQQAYTVAKNRGEILKELGINMNLAPVVEYITDKNSFLYNRAFRGSKDDVAQKGISSIQGYQDSGIIAVLKHYPGHANLSPDSHYSLPIVNITAKQWDEYIQPFSRILKQTNVDGIMVGHIMYPNIDNHPATLSKEIISNRLTTDLQYEGLVISDDMGMDALDNQGTIPEVAKQAIEAGNDILIYTTADTLIQKQVYDYILQEVSNGNMNIDEKVLKILREKITYGIITTSY</sequence>
<accession>A0A0G0DE37</accession>
<dbReference type="AlphaFoldDB" id="A0A0G0DE37"/>
<dbReference type="Gene3D" id="3.20.20.300">
    <property type="entry name" value="Glycoside hydrolase, family 3, N-terminal domain"/>
    <property type="match status" value="1"/>
</dbReference>
<dbReference type="InterPro" id="IPR001764">
    <property type="entry name" value="Glyco_hydro_3_N"/>
</dbReference>
<dbReference type="InterPro" id="IPR017853">
    <property type="entry name" value="GH"/>
</dbReference>
<dbReference type="PATRIC" id="fig|1619090.3.peg.282"/>
<dbReference type="InterPro" id="IPR036962">
    <property type="entry name" value="Glyco_hydro_3_N_sf"/>
</dbReference>
<dbReference type="SUPFAM" id="SSF51445">
    <property type="entry name" value="(Trans)glycosidases"/>
    <property type="match status" value="1"/>
</dbReference>
<comment type="catalytic activity">
    <reaction evidence="1">
        <text>Hydrolysis of terminal non-reducing N-acetyl-D-hexosamine residues in N-acetyl-beta-D-hexosaminides.</text>
        <dbReference type="EC" id="3.2.1.52"/>
    </reaction>
</comment>
<evidence type="ECO:0000256" key="5">
    <source>
        <dbReference type="ARBA" id="ARBA00023295"/>
    </source>
</evidence>
<protein>
    <recommendedName>
        <fullName evidence="3">beta-N-acetylhexosaminidase</fullName>
        <ecNumber evidence="3">3.2.1.52</ecNumber>
    </recommendedName>
</protein>
<dbReference type="InterPro" id="IPR050226">
    <property type="entry name" value="NagZ_Beta-hexosaminidase"/>
</dbReference>
<evidence type="ECO:0000259" key="6">
    <source>
        <dbReference type="Pfam" id="PF00933"/>
    </source>
</evidence>
<dbReference type="EMBL" id="LBRE01000010">
    <property type="protein sequence ID" value="KKP92549.1"/>
    <property type="molecule type" value="Genomic_DNA"/>
</dbReference>
<evidence type="ECO:0000256" key="3">
    <source>
        <dbReference type="ARBA" id="ARBA00012663"/>
    </source>
</evidence>
<dbReference type="GO" id="GO:0009254">
    <property type="term" value="P:peptidoglycan turnover"/>
    <property type="evidence" value="ECO:0007669"/>
    <property type="project" value="TreeGrafter"/>
</dbReference>
<comment type="similarity">
    <text evidence="2">Belongs to the glycosyl hydrolase 3 family.</text>
</comment>
<evidence type="ECO:0000256" key="2">
    <source>
        <dbReference type="ARBA" id="ARBA00005336"/>
    </source>
</evidence>
<dbReference type="Pfam" id="PF00933">
    <property type="entry name" value="Glyco_hydro_3"/>
    <property type="match status" value="1"/>
</dbReference>
<dbReference type="Proteomes" id="UP000034140">
    <property type="component" value="Unassembled WGS sequence"/>
</dbReference>
<organism evidence="7 8">
    <name type="scientific">candidate division WS6 bacterium GW2011_GWC1_36_11</name>
    <dbReference type="NCBI Taxonomy" id="1619090"/>
    <lineage>
        <taxon>Bacteria</taxon>
        <taxon>Candidatus Dojkabacteria</taxon>
    </lineage>
</organism>
<dbReference type="GO" id="GO:0004563">
    <property type="term" value="F:beta-N-acetylhexosaminidase activity"/>
    <property type="evidence" value="ECO:0007669"/>
    <property type="project" value="UniProtKB-EC"/>
</dbReference>
<keyword evidence="5" id="KW-0326">Glycosidase</keyword>
<evidence type="ECO:0000256" key="1">
    <source>
        <dbReference type="ARBA" id="ARBA00001231"/>
    </source>
</evidence>
<proteinExistence type="inferred from homology"/>
<keyword evidence="4 7" id="KW-0378">Hydrolase</keyword>
<dbReference type="GO" id="GO:0005975">
    <property type="term" value="P:carbohydrate metabolic process"/>
    <property type="evidence" value="ECO:0007669"/>
    <property type="project" value="InterPro"/>
</dbReference>
<name>A0A0G0DE37_9BACT</name>
<evidence type="ECO:0000313" key="8">
    <source>
        <dbReference type="Proteomes" id="UP000034140"/>
    </source>
</evidence>
<gene>
    <name evidence="7" type="ORF">UR96_C0010G0017</name>
</gene>
<feature type="domain" description="Glycoside hydrolase family 3 N-terminal" evidence="6">
    <location>
        <begin position="47"/>
        <end position="358"/>
    </location>
</feature>
<evidence type="ECO:0000256" key="4">
    <source>
        <dbReference type="ARBA" id="ARBA00022801"/>
    </source>
</evidence>
<comment type="caution">
    <text evidence="7">The sequence shown here is derived from an EMBL/GenBank/DDBJ whole genome shotgun (WGS) entry which is preliminary data.</text>
</comment>